<dbReference type="Proteomes" id="UP000886786">
    <property type="component" value="Unassembled WGS sequence"/>
</dbReference>
<proteinExistence type="predicted"/>
<accession>A0A9D0ZQN3</accession>
<dbReference type="EMBL" id="DVFV01000069">
    <property type="protein sequence ID" value="HIQ90746.1"/>
    <property type="molecule type" value="Genomic_DNA"/>
</dbReference>
<evidence type="ECO:0000313" key="2">
    <source>
        <dbReference type="Proteomes" id="UP000886786"/>
    </source>
</evidence>
<gene>
    <name evidence="1" type="ORF">IAB27_03860</name>
</gene>
<protein>
    <recommendedName>
        <fullName evidence="3">Phage protein</fullName>
    </recommendedName>
</protein>
<evidence type="ECO:0000313" key="1">
    <source>
        <dbReference type="EMBL" id="HIQ90746.1"/>
    </source>
</evidence>
<organism evidence="1 2">
    <name type="scientific">Candidatus Coprosoma intestinipullorum</name>
    <dbReference type="NCBI Taxonomy" id="2840752"/>
    <lineage>
        <taxon>Bacteria</taxon>
        <taxon>Bacillati</taxon>
        <taxon>Bacillota</taxon>
        <taxon>Bacillota incertae sedis</taxon>
        <taxon>Candidatus Coprosoma</taxon>
    </lineage>
</organism>
<reference evidence="1" key="2">
    <citation type="journal article" date="2021" name="PeerJ">
        <title>Extensive microbial diversity within the chicken gut microbiome revealed by metagenomics and culture.</title>
        <authorList>
            <person name="Gilroy R."/>
            <person name="Ravi A."/>
            <person name="Getino M."/>
            <person name="Pursley I."/>
            <person name="Horton D.L."/>
            <person name="Alikhan N.F."/>
            <person name="Baker D."/>
            <person name="Gharbi K."/>
            <person name="Hall N."/>
            <person name="Watson M."/>
            <person name="Adriaenssens E.M."/>
            <person name="Foster-Nyarko E."/>
            <person name="Jarju S."/>
            <person name="Secka A."/>
            <person name="Antonio M."/>
            <person name="Oren A."/>
            <person name="Chaudhuri R.R."/>
            <person name="La Ragione R."/>
            <person name="Hildebrand F."/>
            <person name="Pallen M.J."/>
        </authorList>
    </citation>
    <scope>NUCLEOTIDE SEQUENCE</scope>
    <source>
        <strain evidence="1">CHK147-3167</strain>
    </source>
</reference>
<evidence type="ECO:0008006" key="3">
    <source>
        <dbReference type="Google" id="ProtNLM"/>
    </source>
</evidence>
<sequence length="82" mass="9485">MKVGFRVPSLSKSLKARTTGKIKRTLKKKVIPFYGKKGMGVINDPQKAIYNKIYNKVTVDTIKPVRKKIDKKIKDTFDFRIK</sequence>
<reference evidence="1" key="1">
    <citation type="submission" date="2020-10" db="EMBL/GenBank/DDBJ databases">
        <authorList>
            <person name="Gilroy R."/>
        </authorList>
    </citation>
    <scope>NUCLEOTIDE SEQUENCE</scope>
    <source>
        <strain evidence="1">CHK147-3167</strain>
    </source>
</reference>
<comment type="caution">
    <text evidence="1">The sequence shown here is derived from an EMBL/GenBank/DDBJ whole genome shotgun (WGS) entry which is preliminary data.</text>
</comment>
<name>A0A9D0ZQN3_9FIRM</name>
<dbReference type="AlphaFoldDB" id="A0A9D0ZQN3"/>